<organism evidence="7 8">
    <name type="scientific">Gigaspora rosea</name>
    <dbReference type="NCBI Taxonomy" id="44941"/>
    <lineage>
        <taxon>Eukaryota</taxon>
        <taxon>Fungi</taxon>
        <taxon>Fungi incertae sedis</taxon>
        <taxon>Mucoromycota</taxon>
        <taxon>Glomeromycotina</taxon>
        <taxon>Glomeromycetes</taxon>
        <taxon>Diversisporales</taxon>
        <taxon>Gigasporaceae</taxon>
        <taxon>Gigaspora</taxon>
    </lineage>
</organism>
<evidence type="ECO:0000259" key="6">
    <source>
        <dbReference type="SMART" id="SM00986"/>
    </source>
</evidence>
<evidence type="ECO:0000256" key="1">
    <source>
        <dbReference type="ARBA" id="ARBA00008184"/>
    </source>
</evidence>
<dbReference type="CDD" id="cd10027">
    <property type="entry name" value="UDG-F1-like"/>
    <property type="match status" value="1"/>
</dbReference>
<feature type="compositionally biased region" description="Basic and acidic residues" evidence="5">
    <location>
        <begin position="516"/>
        <end position="525"/>
    </location>
</feature>
<dbReference type="SUPFAM" id="SSF52141">
    <property type="entry name" value="Uracil-DNA glycosylase-like"/>
    <property type="match status" value="1"/>
</dbReference>
<comment type="similarity">
    <text evidence="1">Belongs to the uracil-DNA glycosylase (UDG) superfamily. UNG family.</text>
</comment>
<keyword evidence="4" id="KW-0234">DNA repair</keyword>
<dbReference type="InterPro" id="IPR036895">
    <property type="entry name" value="Uracil-DNA_glycosylase-like_sf"/>
</dbReference>
<dbReference type="SMART" id="SM00986">
    <property type="entry name" value="UDG"/>
    <property type="match status" value="1"/>
</dbReference>
<evidence type="ECO:0000313" key="7">
    <source>
        <dbReference type="EMBL" id="RIB26379.1"/>
    </source>
</evidence>
<dbReference type="SMART" id="SM00987">
    <property type="entry name" value="UreE_C"/>
    <property type="match status" value="1"/>
</dbReference>
<dbReference type="InterPro" id="IPR005122">
    <property type="entry name" value="Uracil-DNA_glycosylase-like"/>
</dbReference>
<feature type="domain" description="Uracil-DNA glycosylase-like" evidence="6">
    <location>
        <begin position="45"/>
        <end position="200"/>
    </location>
</feature>
<evidence type="ECO:0000256" key="4">
    <source>
        <dbReference type="ARBA" id="ARBA00023204"/>
    </source>
</evidence>
<dbReference type="Pfam" id="PF03167">
    <property type="entry name" value="UDG"/>
    <property type="match status" value="1"/>
</dbReference>
<proteinExistence type="inferred from homology"/>
<protein>
    <submittedName>
        <fullName evidence="7">Uracil-DNA glycosylase-like protein</fullName>
    </submittedName>
</protein>
<dbReference type="Gene3D" id="3.40.470.10">
    <property type="entry name" value="Uracil-DNA glycosylase-like domain"/>
    <property type="match status" value="1"/>
</dbReference>
<dbReference type="GO" id="GO:0005634">
    <property type="term" value="C:nucleus"/>
    <property type="evidence" value="ECO:0007669"/>
    <property type="project" value="TreeGrafter"/>
</dbReference>
<keyword evidence="3" id="KW-0378">Hydrolase</keyword>
<dbReference type="STRING" id="44941.A0A397VZD2"/>
<dbReference type="EMBL" id="QKWP01000137">
    <property type="protein sequence ID" value="RIB26379.1"/>
    <property type="molecule type" value="Genomic_DNA"/>
</dbReference>
<accession>A0A397VZD2</accession>
<sequence length="596" mass="70037">MHEEWLYLLKNELKSPHYLNIKRKLIERERKSIVLPPKEQRFRCFRTSPNDISVIIVGQDPYPNDADGLAFSSKQIKLSLRKIFDLIEWDLKSKSWSRPKTGSLEKWSRNVLLLNSVLTVERGRSMFHADLGWQKFTNTIIKIIGNKKGMVTILWGKYAKEKSNLVKKGYVIKSGHPSPLNTYDRSFDNSRCFSMANEYLKKITKRKSIGDFMFTAQSCLYCHYYLTCDEPRKDFDTQNCTCEYTHKRCKNETCNTCCDYARCLIVQYPVCENERTPREEKECKCENAHDRCKEETYPNCCDFFNKIVSCTNCFHMGKKCKWSRVMCKSDFNERQEAVKYLTFYSAGFERGNITRKLHLQGYIQFNTRVTGKFVKAHLGQNLHIDIPKFDPPMKKNSNRVQKSDAECRFEYSVKRYERSTNHMRCLCSYINLEDVCDECLPTKEKCNEGRKVLDVFDKNGIILEKYIFGDLNKKIEIRKPQKRKIATEDDTISVLTEYSDFFPENEERNRSKKPKHDSNTNKNEKKVENYKKMLSMLKSGETAFTILSKKPDLFMKASQLRALEPGAQHENLKPKIMVTTSKWKPEDFLIPRVIND</sequence>
<evidence type="ECO:0000313" key="8">
    <source>
        <dbReference type="Proteomes" id="UP000266673"/>
    </source>
</evidence>
<dbReference type="GO" id="GO:0005739">
    <property type="term" value="C:mitochondrion"/>
    <property type="evidence" value="ECO:0007669"/>
    <property type="project" value="TreeGrafter"/>
</dbReference>
<dbReference type="GO" id="GO:0004844">
    <property type="term" value="F:uracil DNA N-glycosylase activity"/>
    <property type="evidence" value="ECO:0007669"/>
    <property type="project" value="InterPro"/>
</dbReference>
<dbReference type="Proteomes" id="UP000266673">
    <property type="component" value="Unassembled WGS sequence"/>
</dbReference>
<evidence type="ECO:0000256" key="3">
    <source>
        <dbReference type="ARBA" id="ARBA00022801"/>
    </source>
</evidence>
<dbReference type="Gene3D" id="3.40.1310.20">
    <property type="match status" value="1"/>
</dbReference>
<name>A0A397VZD2_9GLOM</name>
<reference evidence="7 8" key="1">
    <citation type="submission" date="2018-06" db="EMBL/GenBank/DDBJ databases">
        <title>Comparative genomics reveals the genomic features of Rhizophagus irregularis, R. cerebriforme, R. diaphanum and Gigaspora rosea, and their symbiotic lifestyle signature.</title>
        <authorList>
            <person name="Morin E."/>
            <person name="San Clemente H."/>
            <person name="Chen E.C.H."/>
            <person name="De La Providencia I."/>
            <person name="Hainaut M."/>
            <person name="Kuo A."/>
            <person name="Kohler A."/>
            <person name="Murat C."/>
            <person name="Tang N."/>
            <person name="Roy S."/>
            <person name="Loubradou J."/>
            <person name="Henrissat B."/>
            <person name="Grigoriev I.V."/>
            <person name="Corradi N."/>
            <person name="Roux C."/>
            <person name="Martin F.M."/>
        </authorList>
    </citation>
    <scope>NUCLEOTIDE SEQUENCE [LARGE SCALE GENOMIC DNA]</scope>
    <source>
        <strain evidence="7 8">DAOM 194757</strain>
    </source>
</reference>
<dbReference type="PANTHER" id="PTHR11264:SF0">
    <property type="entry name" value="URACIL-DNA GLYCOSYLASE"/>
    <property type="match status" value="1"/>
</dbReference>
<evidence type="ECO:0000256" key="5">
    <source>
        <dbReference type="SAM" id="MobiDB-lite"/>
    </source>
</evidence>
<dbReference type="OrthoDB" id="2464077at2759"/>
<dbReference type="AlphaFoldDB" id="A0A397VZD2"/>
<dbReference type="InterPro" id="IPR002043">
    <property type="entry name" value="UDG_fam1"/>
</dbReference>
<dbReference type="NCBIfam" id="NF003592">
    <property type="entry name" value="PRK05254.1-5"/>
    <property type="match status" value="1"/>
</dbReference>
<dbReference type="GO" id="GO:0097510">
    <property type="term" value="P:base-excision repair, AP site formation via deaminated base removal"/>
    <property type="evidence" value="ECO:0007669"/>
    <property type="project" value="TreeGrafter"/>
</dbReference>
<gene>
    <name evidence="7" type="ORF">C2G38_2267726</name>
</gene>
<keyword evidence="2" id="KW-0227">DNA damage</keyword>
<evidence type="ECO:0000256" key="2">
    <source>
        <dbReference type="ARBA" id="ARBA00022763"/>
    </source>
</evidence>
<keyword evidence="8" id="KW-1185">Reference proteome</keyword>
<dbReference type="PANTHER" id="PTHR11264">
    <property type="entry name" value="URACIL-DNA GLYCOSYLASE"/>
    <property type="match status" value="1"/>
</dbReference>
<feature type="region of interest" description="Disordered" evidence="5">
    <location>
        <begin position="504"/>
        <end position="525"/>
    </location>
</feature>
<comment type="caution">
    <text evidence="7">The sequence shown here is derived from an EMBL/GenBank/DDBJ whole genome shotgun (WGS) entry which is preliminary data.</text>
</comment>